<organism evidence="6 7">
    <name type="scientific">Flavobacterium jumunjinense</name>
    <dbReference type="NCBI Taxonomy" id="998845"/>
    <lineage>
        <taxon>Bacteria</taxon>
        <taxon>Pseudomonadati</taxon>
        <taxon>Bacteroidota</taxon>
        <taxon>Flavobacteriia</taxon>
        <taxon>Flavobacteriales</taxon>
        <taxon>Flavobacteriaceae</taxon>
        <taxon>Flavobacterium</taxon>
    </lineage>
</organism>
<accession>A0ABV5GN90</accession>
<dbReference type="InterPro" id="IPR011545">
    <property type="entry name" value="DEAD/DEAH_box_helicase_dom"/>
</dbReference>
<gene>
    <name evidence="6" type="ORF">ACFFVF_09740</name>
</gene>
<dbReference type="SMART" id="SM00487">
    <property type="entry name" value="DEXDc"/>
    <property type="match status" value="1"/>
</dbReference>
<dbReference type="InterPro" id="IPR014001">
    <property type="entry name" value="Helicase_ATP-bd"/>
</dbReference>
<evidence type="ECO:0000256" key="1">
    <source>
        <dbReference type="ARBA" id="ARBA00022741"/>
    </source>
</evidence>
<name>A0ABV5GN90_9FLAO</name>
<keyword evidence="2" id="KW-0378">Hydrolase</keyword>
<feature type="domain" description="Helicase ATP-binding" evidence="5">
    <location>
        <begin position="30"/>
        <end position="200"/>
    </location>
</feature>
<dbReference type="Proteomes" id="UP001589607">
    <property type="component" value="Unassembled WGS sequence"/>
</dbReference>
<keyword evidence="7" id="KW-1185">Reference proteome</keyword>
<keyword evidence="1" id="KW-0547">Nucleotide-binding</keyword>
<dbReference type="PANTHER" id="PTHR47960">
    <property type="entry name" value="DEAD-BOX ATP-DEPENDENT RNA HELICASE 50"/>
    <property type="match status" value="1"/>
</dbReference>
<evidence type="ECO:0000313" key="7">
    <source>
        <dbReference type="Proteomes" id="UP001589607"/>
    </source>
</evidence>
<proteinExistence type="predicted"/>
<dbReference type="InterPro" id="IPR027417">
    <property type="entry name" value="P-loop_NTPase"/>
</dbReference>
<protein>
    <submittedName>
        <fullName evidence="6">DEAD/DEAH box helicase</fullName>
    </submittedName>
</protein>
<dbReference type="SUPFAM" id="SSF52540">
    <property type="entry name" value="P-loop containing nucleoside triphosphate hydrolases"/>
    <property type="match status" value="1"/>
</dbReference>
<evidence type="ECO:0000256" key="2">
    <source>
        <dbReference type="ARBA" id="ARBA00022801"/>
    </source>
</evidence>
<sequence>MNLKKINEDLKEALIENGITEATELQLETFSPIKSGADLVIQGGKKTGKTTAMVVNVIHKLKEPFQESPRALILVNDKPMLLEVLELFELYNKKNKLRVFGTHDKTDLDEDKNLISLGIDVLVGTPNKLNQMFSSAGFNVNTLQVIHFDDIDVLLKNRHESVIMRLMESIQKGQRVFFCNKITERVEILADNIMKDPVFLEMDE</sequence>
<evidence type="ECO:0000313" key="6">
    <source>
        <dbReference type="EMBL" id="MFB9096797.1"/>
    </source>
</evidence>
<evidence type="ECO:0000259" key="5">
    <source>
        <dbReference type="PROSITE" id="PS51192"/>
    </source>
</evidence>
<evidence type="ECO:0000256" key="4">
    <source>
        <dbReference type="ARBA" id="ARBA00022840"/>
    </source>
</evidence>
<keyword evidence="4" id="KW-0067">ATP-binding</keyword>
<dbReference type="Gene3D" id="3.40.50.300">
    <property type="entry name" value="P-loop containing nucleotide triphosphate hydrolases"/>
    <property type="match status" value="1"/>
</dbReference>
<comment type="caution">
    <text evidence="6">The sequence shown here is derived from an EMBL/GenBank/DDBJ whole genome shotgun (WGS) entry which is preliminary data.</text>
</comment>
<evidence type="ECO:0000256" key="3">
    <source>
        <dbReference type="ARBA" id="ARBA00022806"/>
    </source>
</evidence>
<dbReference type="GO" id="GO:0004386">
    <property type="term" value="F:helicase activity"/>
    <property type="evidence" value="ECO:0007669"/>
    <property type="project" value="UniProtKB-KW"/>
</dbReference>
<dbReference type="RefSeq" id="WP_236456774.1">
    <property type="nucleotide sequence ID" value="NZ_CBCSGE010000018.1"/>
</dbReference>
<dbReference type="Pfam" id="PF00270">
    <property type="entry name" value="DEAD"/>
    <property type="match status" value="1"/>
</dbReference>
<dbReference type="PROSITE" id="PS51192">
    <property type="entry name" value="HELICASE_ATP_BIND_1"/>
    <property type="match status" value="1"/>
</dbReference>
<reference evidence="6 7" key="1">
    <citation type="submission" date="2024-09" db="EMBL/GenBank/DDBJ databases">
        <authorList>
            <person name="Sun Q."/>
            <person name="Mori K."/>
        </authorList>
    </citation>
    <scope>NUCLEOTIDE SEQUENCE [LARGE SCALE GENOMIC DNA]</scope>
    <source>
        <strain evidence="6 7">CECT 7955</strain>
    </source>
</reference>
<keyword evidence="3 6" id="KW-0347">Helicase</keyword>
<dbReference type="EMBL" id="JBHMEY010000020">
    <property type="protein sequence ID" value="MFB9096797.1"/>
    <property type="molecule type" value="Genomic_DNA"/>
</dbReference>